<dbReference type="AlphaFoldDB" id="A0A0F9Y5W9"/>
<dbReference type="InterPro" id="IPR006076">
    <property type="entry name" value="FAD-dep_OxRdtase"/>
</dbReference>
<dbReference type="Gene3D" id="3.50.50.60">
    <property type="entry name" value="FAD/NAD(P)-binding domain"/>
    <property type="match status" value="1"/>
</dbReference>
<feature type="domain" description="FAD dependent oxidoreductase" evidence="1">
    <location>
        <begin position="8"/>
        <end position="301"/>
    </location>
</feature>
<reference evidence="2" key="1">
    <citation type="journal article" date="2015" name="Nature">
        <title>Complex archaea that bridge the gap between prokaryotes and eukaryotes.</title>
        <authorList>
            <person name="Spang A."/>
            <person name="Saw J.H."/>
            <person name="Jorgensen S.L."/>
            <person name="Zaremba-Niedzwiedzka K."/>
            <person name="Martijn J."/>
            <person name="Lind A.E."/>
            <person name="van Eijk R."/>
            <person name="Schleper C."/>
            <person name="Guy L."/>
            <person name="Ettema T.J."/>
        </authorList>
    </citation>
    <scope>NUCLEOTIDE SEQUENCE</scope>
</reference>
<dbReference type="SUPFAM" id="SSF51905">
    <property type="entry name" value="FAD/NAD(P)-binding domain"/>
    <property type="match status" value="1"/>
</dbReference>
<sequence length="392" mass="42285">MSTTLETDICILGGGIAGLWLNARLRQLGYTTLLVERGALGGGQSVKSQGIIHGGTKYALNGKLSSAAEAIADMPDRWRACLDGTGELDLQGVRVLSEHHYLWSPGSLISNLAGFFASKALRGRVEQIKGTQLPTVFADRAFKGKVYQLAELVIDVPTAIQRLAELAGDSLIADSSPHLQRASDGGIEAVRLQHHQVKAQRYILSAGEGTESLLSDWQQDKPAMQRRPLQMVLVKGAALPPLFAHCLGSSPKPRMTVTTHPCADGQWCWYLGGDLAEQGAGQAPDELIAKAKRELQELLPWISLEGTRWTTLPVNRAEPAQSGLVRPDTAFVQPVANALVSWPTKLALAPNLADQVIEQLQSQQVVPHASTPITDTLTKPKVSAPVWDICFP</sequence>
<dbReference type="EMBL" id="LAZR01000043">
    <property type="protein sequence ID" value="KKO00019.1"/>
    <property type="molecule type" value="Genomic_DNA"/>
</dbReference>
<evidence type="ECO:0000313" key="2">
    <source>
        <dbReference type="EMBL" id="KKO00019.1"/>
    </source>
</evidence>
<evidence type="ECO:0000259" key="1">
    <source>
        <dbReference type="Pfam" id="PF01266"/>
    </source>
</evidence>
<dbReference type="InterPro" id="IPR036188">
    <property type="entry name" value="FAD/NAD-bd_sf"/>
</dbReference>
<proteinExistence type="predicted"/>
<organism evidence="2">
    <name type="scientific">marine sediment metagenome</name>
    <dbReference type="NCBI Taxonomy" id="412755"/>
    <lineage>
        <taxon>unclassified sequences</taxon>
        <taxon>metagenomes</taxon>
        <taxon>ecological metagenomes</taxon>
    </lineage>
</organism>
<dbReference type="Gene3D" id="3.30.9.10">
    <property type="entry name" value="D-Amino Acid Oxidase, subunit A, domain 2"/>
    <property type="match status" value="1"/>
</dbReference>
<comment type="caution">
    <text evidence="2">The sequence shown here is derived from an EMBL/GenBank/DDBJ whole genome shotgun (WGS) entry which is preliminary data.</text>
</comment>
<name>A0A0F9Y5W9_9ZZZZ</name>
<gene>
    <name evidence="2" type="ORF">LCGC14_0131300</name>
</gene>
<protein>
    <recommendedName>
        <fullName evidence="1">FAD dependent oxidoreductase domain-containing protein</fullName>
    </recommendedName>
</protein>
<accession>A0A0F9Y5W9</accession>
<dbReference type="Pfam" id="PF01266">
    <property type="entry name" value="DAO"/>
    <property type="match status" value="1"/>
</dbReference>